<dbReference type="SMART" id="SM00955">
    <property type="entry name" value="RNB"/>
    <property type="match status" value="1"/>
</dbReference>
<dbReference type="NCBIfam" id="TIGR00358">
    <property type="entry name" value="3_prime_RNase"/>
    <property type="match status" value="1"/>
</dbReference>
<evidence type="ECO:0000259" key="9">
    <source>
        <dbReference type="PROSITE" id="PS50126"/>
    </source>
</evidence>
<dbReference type="RefSeq" id="WP_210681489.1">
    <property type="nucleotide sequence ID" value="NZ_JAGMWN010000003.1"/>
</dbReference>
<feature type="region of interest" description="Disordered" evidence="8">
    <location>
        <begin position="725"/>
        <end position="774"/>
    </location>
</feature>
<gene>
    <name evidence="7 10" type="primary">rnr</name>
    <name evidence="10" type="ORF">KAJ83_07805</name>
</gene>
<keyword evidence="4 7" id="KW-0378">Hydrolase</keyword>
<evidence type="ECO:0000256" key="1">
    <source>
        <dbReference type="ARBA" id="ARBA00001849"/>
    </source>
</evidence>
<dbReference type="CDD" id="cd04471">
    <property type="entry name" value="S1_RNase_R"/>
    <property type="match status" value="1"/>
</dbReference>
<evidence type="ECO:0000256" key="3">
    <source>
        <dbReference type="ARBA" id="ARBA00022722"/>
    </source>
</evidence>
<name>A0A8J7SLJ9_9PROT</name>
<dbReference type="InterPro" id="IPR004476">
    <property type="entry name" value="RNase_II/RNase_R"/>
</dbReference>
<dbReference type="InterPro" id="IPR011805">
    <property type="entry name" value="RNase_R"/>
</dbReference>
<proteinExistence type="inferred from homology"/>
<evidence type="ECO:0000256" key="2">
    <source>
        <dbReference type="ARBA" id="ARBA00022490"/>
    </source>
</evidence>
<keyword evidence="3 7" id="KW-0540">Nuclease</keyword>
<evidence type="ECO:0000256" key="5">
    <source>
        <dbReference type="ARBA" id="ARBA00022839"/>
    </source>
</evidence>
<evidence type="ECO:0000256" key="8">
    <source>
        <dbReference type="SAM" id="MobiDB-lite"/>
    </source>
</evidence>
<feature type="compositionally biased region" description="Gly residues" evidence="8">
    <location>
        <begin position="737"/>
        <end position="748"/>
    </location>
</feature>
<dbReference type="PANTHER" id="PTHR23355:SF9">
    <property type="entry name" value="DIS3-LIKE EXONUCLEASE 2"/>
    <property type="match status" value="1"/>
</dbReference>
<dbReference type="SUPFAM" id="SSF50249">
    <property type="entry name" value="Nucleic acid-binding proteins"/>
    <property type="match status" value="2"/>
</dbReference>
<dbReference type="PROSITE" id="PS50126">
    <property type="entry name" value="S1"/>
    <property type="match status" value="1"/>
</dbReference>
<keyword evidence="5 7" id="KW-0269">Exonuclease</keyword>
<comment type="function">
    <text evidence="7">3'-5' exoribonuclease that releases 5'-nucleoside monophosphates and is involved in maturation of structured RNAs.</text>
</comment>
<accession>A0A8J7SLJ9</accession>
<sequence length="774" mass="84676">MASGTNQDDETPLPSKQQIIRFIEESETPVGKREIARAFNIKGARRADLRELLKEIESEGRIDRGRGRRMAPAGALPEVAVLTVDRIDRDGEGHAVPTSWPEDAGAPPHVLIVAGPRSGPAPREGDRILAKLKRIDKTRYEAAVIRTLKPGPQKILGLLESAKGGAHLQPTDKRNDKTWFIEKADMGDARPGDLVLAETLPGGRGLDRMARVTDRIGNFSDPKAFSLIAIHSQAIPVDFPEAAVKEANTATVPPLGKRTDLRDLPLVTIDGADARDFDDAVHARPDPDPSNEGGFEITVAIADVSHYVRPESALDKSARERGNSVYFPDRVVPMLPEGLSNDLCSLRPDEDRACLAMIMRIDADGRLLKHKVVRGLMRSHARLTYTQVQNAADGQPDETTAPLLAPVIEPLYAAYAALKRHRMERGTLELDLPELQVVIGGNGQVERIERRQRFDSHRLIEEFMICANVAAAQALEAKRAPAIYRVHEPPPLDKLELLRESLDALGYKLAKGQTPKPTHFTGILDKAAGTERAQIVSDLVLRSQAQAVYSPENQGHFGLALERYCHFTSPIRRYADLLVHRSLVSAYGLGEGGLPGDQAERFDEMGEHISSTERRAIVAEREATDRYLSAYMSERIGNEFAGRITGVQRFGLFVRLEETGADGLVPVRSLPRDRYQHDEVHQRLVGAYDGLSFRLGDPVTCRLVEASPVSGGLILEIIDGGTVLPKSERTVNSPRRGGPGGGRRGGPPRGKSGPRKGGPKSRKPGTGKTGGRHR</sequence>
<keyword evidence="6 7" id="KW-0694">RNA-binding</keyword>
<dbReference type="GO" id="GO:0008859">
    <property type="term" value="F:exoribonuclease II activity"/>
    <property type="evidence" value="ECO:0007669"/>
    <property type="project" value="UniProtKB-UniRule"/>
</dbReference>
<dbReference type="Pfam" id="PF00575">
    <property type="entry name" value="S1"/>
    <property type="match status" value="1"/>
</dbReference>
<dbReference type="InterPro" id="IPR003029">
    <property type="entry name" value="S1_domain"/>
</dbReference>
<evidence type="ECO:0000256" key="4">
    <source>
        <dbReference type="ARBA" id="ARBA00022801"/>
    </source>
</evidence>
<comment type="catalytic activity">
    <reaction evidence="1 7">
        <text>Exonucleolytic cleavage in the 3'- to 5'-direction to yield nucleoside 5'-phosphates.</text>
        <dbReference type="EC" id="3.1.13.1"/>
    </reaction>
</comment>
<dbReference type="InterPro" id="IPR050180">
    <property type="entry name" value="RNR_Ribonuclease"/>
</dbReference>
<comment type="caution">
    <text evidence="10">The sequence shown here is derived from an EMBL/GenBank/DDBJ whole genome shotgun (WGS) entry which is preliminary data.</text>
</comment>
<dbReference type="HAMAP" id="MF_01895">
    <property type="entry name" value="RNase_R"/>
    <property type="match status" value="1"/>
</dbReference>
<evidence type="ECO:0000256" key="7">
    <source>
        <dbReference type="HAMAP-Rule" id="MF_01895"/>
    </source>
</evidence>
<dbReference type="Proteomes" id="UP000672602">
    <property type="component" value="Unassembled WGS sequence"/>
</dbReference>
<dbReference type="Pfam" id="PF00773">
    <property type="entry name" value="RNB"/>
    <property type="match status" value="1"/>
</dbReference>
<dbReference type="Gene3D" id="2.40.50.140">
    <property type="entry name" value="Nucleic acid-binding proteins"/>
    <property type="match status" value="1"/>
</dbReference>
<keyword evidence="2 7" id="KW-0963">Cytoplasm</keyword>
<dbReference type="InterPro" id="IPR001900">
    <property type="entry name" value="RNase_II/R"/>
</dbReference>
<evidence type="ECO:0000313" key="11">
    <source>
        <dbReference type="Proteomes" id="UP000672602"/>
    </source>
</evidence>
<dbReference type="PANTHER" id="PTHR23355">
    <property type="entry name" value="RIBONUCLEASE"/>
    <property type="match status" value="1"/>
</dbReference>
<dbReference type="SMART" id="SM00316">
    <property type="entry name" value="S1"/>
    <property type="match status" value="1"/>
</dbReference>
<organism evidence="10 11">
    <name type="scientific">Marivibrio halodurans</name>
    <dbReference type="NCBI Taxonomy" id="2039722"/>
    <lineage>
        <taxon>Bacteria</taxon>
        <taxon>Pseudomonadati</taxon>
        <taxon>Pseudomonadota</taxon>
        <taxon>Alphaproteobacteria</taxon>
        <taxon>Rhodospirillales</taxon>
        <taxon>Rhodospirillaceae</taxon>
        <taxon>Marivibrio</taxon>
    </lineage>
</organism>
<dbReference type="GO" id="GO:0003723">
    <property type="term" value="F:RNA binding"/>
    <property type="evidence" value="ECO:0007669"/>
    <property type="project" value="UniProtKB-UniRule"/>
</dbReference>
<evidence type="ECO:0000256" key="6">
    <source>
        <dbReference type="ARBA" id="ARBA00022884"/>
    </source>
</evidence>
<feature type="domain" description="S1 motif" evidence="9">
    <location>
        <begin position="637"/>
        <end position="718"/>
    </location>
</feature>
<comment type="similarity">
    <text evidence="7">Belongs to the RNR ribonuclease family. RNase R subfamily.</text>
</comment>
<dbReference type="GO" id="GO:0005829">
    <property type="term" value="C:cytosol"/>
    <property type="evidence" value="ECO:0007669"/>
    <property type="project" value="TreeGrafter"/>
</dbReference>
<reference evidence="10" key="1">
    <citation type="submission" date="2021-04" db="EMBL/GenBank/DDBJ databases">
        <authorList>
            <person name="Zhang D.-C."/>
        </authorList>
    </citation>
    <scope>NUCLEOTIDE SEQUENCE</scope>
    <source>
        <strain evidence="10">CGMCC 1.15697</strain>
    </source>
</reference>
<dbReference type="Pfam" id="PF17876">
    <property type="entry name" value="CSD2"/>
    <property type="match status" value="1"/>
</dbReference>
<dbReference type="GO" id="GO:0006402">
    <property type="term" value="P:mRNA catabolic process"/>
    <property type="evidence" value="ECO:0007669"/>
    <property type="project" value="TreeGrafter"/>
</dbReference>
<dbReference type="InterPro" id="IPR012340">
    <property type="entry name" value="NA-bd_OB-fold"/>
</dbReference>
<evidence type="ECO:0000313" key="10">
    <source>
        <dbReference type="EMBL" id="MBP5856908.1"/>
    </source>
</evidence>
<feature type="compositionally biased region" description="Basic residues" evidence="8">
    <location>
        <begin position="752"/>
        <end position="774"/>
    </location>
</feature>
<keyword evidence="11" id="KW-1185">Reference proteome</keyword>
<dbReference type="EMBL" id="JAGMWN010000003">
    <property type="protein sequence ID" value="MBP5856908.1"/>
    <property type="molecule type" value="Genomic_DNA"/>
</dbReference>
<protein>
    <recommendedName>
        <fullName evidence="7">Ribonuclease R</fullName>
        <shortName evidence="7">RNase R</shortName>
        <ecNumber evidence="7">3.1.13.1</ecNumber>
    </recommendedName>
</protein>
<comment type="subcellular location">
    <subcellularLocation>
        <location evidence="7">Cytoplasm</location>
    </subcellularLocation>
</comment>
<dbReference type="AlphaFoldDB" id="A0A8J7SLJ9"/>
<dbReference type="InterPro" id="IPR040476">
    <property type="entry name" value="CSD2"/>
</dbReference>
<dbReference type="NCBIfam" id="TIGR02063">
    <property type="entry name" value="RNase_R"/>
    <property type="match status" value="1"/>
</dbReference>
<dbReference type="EC" id="3.1.13.1" evidence="7"/>